<keyword evidence="2" id="KW-1185">Reference proteome</keyword>
<dbReference type="AlphaFoldDB" id="A0AAD7TBZ9"/>
<reference evidence="1" key="1">
    <citation type="journal article" date="2023" name="Science">
        <title>Genome structures resolve the early diversification of teleost fishes.</title>
        <authorList>
            <person name="Parey E."/>
            <person name="Louis A."/>
            <person name="Montfort J."/>
            <person name="Bouchez O."/>
            <person name="Roques C."/>
            <person name="Iampietro C."/>
            <person name="Lluch J."/>
            <person name="Castinel A."/>
            <person name="Donnadieu C."/>
            <person name="Desvignes T."/>
            <person name="Floi Bucao C."/>
            <person name="Jouanno E."/>
            <person name="Wen M."/>
            <person name="Mejri S."/>
            <person name="Dirks R."/>
            <person name="Jansen H."/>
            <person name="Henkel C."/>
            <person name="Chen W.J."/>
            <person name="Zahm M."/>
            <person name="Cabau C."/>
            <person name="Klopp C."/>
            <person name="Thompson A.W."/>
            <person name="Robinson-Rechavi M."/>
            <person name="Braasch I."/>
            <person name="Lecointre G."/>
            <person name="Bobe J."/>
            <person name="Postlethwait J.H."/>
            <person name="Berthelot C."/>
            <person name="Roest Crollius H."/>
            <person name="Guiguen Y."/>
        </authorList>
    </citation>
    <scope>NUCLEOTIDE SEQUENCE</scope>
    <source>
        <strain evidence="1">NC1722</strain>
    </source>
</reference>
<proteinExistence type="predicted"/>
<gene>
    <name evidence="1" type="ORF">AAFF_G00138530</name>
</gene>
<evidence type="ECO:0000313" key="2">
    <source>
        <dbReference type="Proteomes" id="UP001221898"/>
    </source>
</evidence>
<sequence length="86" mass="9396">MSAQLAAHPMPQVSWPQARINCQDPGYTDGPYDCSVLVCFLFPSLLRTVFLSVSPSELPLTLGHRKVHGGETSEFCETGSRSPFTP</sequence>
<comment type="caution">
    <text evidence="1">The sequence shown here is derived from an EMBL/GenBank/DDBJ whole genome shotgun (WGS) entry which is preliminary data.</text>
</comment>
<accession>A0AAD7TBZ9</accession>
<organism evidence="1 2">
    <name type="scientific">Aldrovandia affinis</name>
    <dbReference type="NCBI Taxonomy" id="143900"/>
    <lineage>
        <taxon>Eukaryota</taxon>
        <taxon>Metazoa</taxon>
        <taxon>Chordata</taxon>
        <taxon>Craniata</taxon>
        <taxon>Vertebrata</taxon>
        <taxon>Euteleostomi</taxon>
        <taxon>Actinopterygii</taxon>
        <taxon>Neopterygii</taxon>
        <taxon>Teleostei</taxon>
        <taxon>Notacanthiformes</taxon>
        <taxon>Halosauridae</taxon>
        <taxon>Aldrovandia</taxon>
    </lineage>
</organism>
<protein>
    <submittedName>
        <fullName evidence="1">Uncharacterized protein</fullName>
    </submittedName>
</protein>
<dbReference type="EMBL" id="JAINUG010000002">
    <property type="protein sequence ID" value="KAJ8418144.1"/>
    <property type="molecule type" value="Genomic_DNA"/>
</dbReference>
<name>A0AAD7TBZ9_9TELE</name>
<dbReference type="Proteomes" id="UP001221898">
    <property type="component" value="Unassembled WGS sequence"/>
</dbReference>
<evidence type="ECO:0000313" key="1">
    <source>
        <dbReference type="EMBL" id="KAJ8418144.1"/>
    </source>
</evidence>